<dbReference type="RefSeq" id="WP_272463657.1">
    <property type="nucleotide sequence ID" value="NZ_JAPFQL010000107.1"/>
</dbReference>
<dbReference type="InterPro" id="IPR013783">
    <property type="entry name" value="Ig-like_fold"/>
</dbReference>
<proteinExistence type="predicted"/>
<dbReference type="EMBL" id="JAPFQL010000107">
    <property type="protein sequence ID" value="MDC5699098.1"/>
    <property type="molecule type" value="Genomic_DNA"/>
</dbReference>
<evidence type="ECO:0000313" key="2">
    <source>
        <dbReference type="EMBL" id="MDC5699098.1"/>
    </source>
</evidence>
<evidence type="ECO:0000259" key="1">
    <source>
        <dbReference type="PROSITE" id="PS50093"/>
    </source>
</evidence>
<gene>
    <name evidence="2" type="ORF">OO014_17755</name>
</gene>
<keyword evidence="3" id="KW-1185">Reference proteome</keyword>
<reference evidence="2 3" key="1">
    <citation type="submission" date="2022-11" db="EMBL/GenBank/DDBJ databases">
        <title>Anaerobic phenanthrene biodegradation by a DNRA strain PheN6.</title>
        <authorList>
            <person name="Zhang Z."/>
        </authorList>
    </citation>
    <scope>NUCLEOTIDE SEQUENCE [LARGE SCALE GENOMIC DNA]</scope>
    <source>
        <strain evidence="2 3">PheN6</strain>
    </source>
</reference>
<accession>A0ABT5GLH8</accession>
<feature type="domain" description="PKD" evidence="1">
    <location>
        <begin position="158"/>
        <end position="205"/>
    </location>
</feature>
<organism evidence="2 3">
    <name type="scientific">Intrasporangium calvum</name>
    <dbReference type="NCBI Taxonomy" id="53358"/>
    <lineage>
        <taxon>Bacteria</taxon>
        <taxon>Bacillati</taxon>
        <taxon>Actinomycetota</taxon>
        <taxon>Actinomycetes</taxon>
        <taxon>Micrococcales</taxon>
        <taxon>Intrasporangiaceae</taxon>
        <taxon>Intrasporangium</taxon>
    </lineage>
</organism>
<dbReference type="CDD" id="cd00146">
    <property type="entry name" value="PKD"/>
    <property type="match status" value="1"/>
</dbReference>
<name>A0ABT5GLH8_9MICO</name>
<dbReference type="Gene3D" id="2.60.40.10">
    <property type="entry name" value="Immunoglobulins"/>
    <property type="match status" value="1"/>
</dbReference>
<dbReference type="SUPFAM" id="SSF49299">
    <property type="entry name" value="PKD domain"/>
    <property type="match status" value="1"/>
</dbReference>
<sequence length="245" mass="26660">MPTTPEGAKPKKSDPNPPRYEYVSLPDCALNDPNTGRSDIMCGQALRACPPELEGNLRLKIWQRLLDPPDEPTRWSAIGVTCHSDIAPGAGVRLTMADLKAEFLRIPWAQPTITIEPKGEVTLVNLKTFYRVTWSEAGYEPGEARSRTLVGVPVQLRPRLVGFTYDFGDGGTFGPTTSAGGRYPDGDVVHTYAEPGTFTARVVTTFAAEFSLDGGSTWDEIPTTVDVPGPPTTITVREMKAVLVR</sequence>
<dbReference type="InterPro" id="IPR035986">
    <property type="entry name" value="PKD_dom_sf"/>
</dbReference>
<dbReference type="InterPro" id="IPR000601">
    <property type="entry name" value="PKD_dom"/>
</dbReference>
<comment type="caution">
    <text evidence="2">The sequence shown here is derived from an EMBL/GenBank/DDBJ whole genome shotgun (WGS) entry which is preliminary data.</text>
</comment>
<dbReference type="PROSITE" id="PS50093">
    <property type="entry name" value="PKD"/>
    <property type="match status" value="1"/>
</dbReference>
<evidence type="ECO:0000313" key="3">
    <source>
        <dbReference type="Proteomes" id="UP001150259"/>
    </source>
</evidence>
<protein>
    <submittedName>
        <fullName evidence="2">PKD domain-containing protein</fullName>
    </submittedName>
</protein>
<dbReference type="Proteomes" id="UP001150259">
    <property type="component" value="Unassembled WGS sequence"/>
</dbReference>